<dbReference type="Gene3D" id="3.40.50.300">
    <property type="entry name" value="P-loop containing nucleotide triphosphate hydrolases"/>
    <property type="match status" value="1"/>
</dbReference>
<dbReference type="InterPro" id="IPR036640">
    <property type="entry name" value="ABC1_TM_sf"/>
</dbReference>
<dbReference type="Pfam" id="PF00664">
    <property type="entry name" value="ABC_membrane"/>
    <property type="match status" value="1"/>
</dbReference>
<evidence type="ECO:0000256" key="8">
    <source>
        <dbReference type="ARBA" id="ARBA00022989"/>
    </source>
</evidence>
<dbReference type="Pfam" id="PF00005">
    <property type="entry name" value="ABC_tran"/>
    <property type="match status" value="1"/>
</dbReference>
<evidence type="ECO:0000256" key="7">
    <source>
        <dbReference type="ARBA" id="ARBA00022840"/>
    </source>
</evidence>
<feature type="transmembrane region" description="Helical" evidence="11">
    <location>
        <begin position="157"/>
        <end position="178"/>
    </location>
</feature>
<dbReference type="InterPro" id="IPR003593">
    <property type="entry name" value="AAA+_ATPase"/>
</dbReference>
<feature type="transmembrane region" description="Helical" evidence="11">
    <location>
        <begin position="53"/>
        <end position="73"/>
    </location>
</feature>
<sequence>MIRQLGNVLGPEQRAELARFVVWAGLYGVLQGLAVVLLIPIARSLQTGEWAGAWTWISGLAVTAVACSIAHYVQAMGGYRLALTALRTMHQRLGDHLVTLPLGWFPGRTGRVAQVASKGTVSVGTVPAHLLTPVIVGVTAPTAVTVAMLFFDWRLGLALLISIPVILALGRVSTRLIARSDEASHRAEVAVSDRVIEFARCQPVLRAFGRSHDPGGYQPLNRAMSVQNQVARRALLESVIGSSLNGVAVQAVFTLLVVLAAVFALGGTLTGIDFLALLGVASRFTGPLTDVADFGGQIRASRGELDRINAILTTPALPEPGQPTTATHPGTISFEEVGFGYEPGTPVLTDLSFTVEPGTMTALVGPSGSGKTTITRLITRFWDVDTGRVSVGGVDVRDQTTEALMAQLALVFQDVYVFDDTLRNNIQMGDPAADISAVERAAELAGVTEIVQRLPHGWDTRVGESGSALSGGERQRVSIARALLKHAPILLLDEATAALDPENERYVQDSLDALREHATVLVIAHQLSTIIDADHILVLDETGRIAEHGTHDDLLARDGRYAAFWTERTTASGWRLTPTGKEPR</sequence>
<keyword evidence="4" id="KW-0997">Cell inner membrane</keyword>
<dbReference type="PANTHER" id="PTHR24221">
    <property type="entry name" value="ATP-BINDING CASSETTE SUB-FAMILY B"/>
    <property type="match status" value="1"/>
</dbReference>
<dbReference type="PROSITE" id="PS50893">
    <property type="entry name" value="ABC_TRANSPORTER_2"/>
    <property type="match status" value="1"/>
</dbReference>
<dbReference type="GO" id="GO:0005524">
    <property type="term" value="F:ATP binding"/>
    <property type="evidence" value="ECO:0007669"/>
    <property type="project" value="UniProtKB-KW"/>
</dbReference>
<keyword evidence="7 14" id="KW-0067">ATP-binding</keyword>
<evidence type="ECO:0000256" key="5">
    <source>
        <dbReference type="ARBA" id="ARBA00022692"/>
    </source>
</evidence>
<reference evidence="14 15" key="1">
    <citation type="submission" date="2023-03" db="EMBL/GenBank/DDBJ databases">
        <title>Complete genome sequences of several Auritidibacter ignavus strains isolated from ear infections.</title>
        <authorList>
            <person name="Baehr T."/>
            <person name="Baumhoegger A.M."/>
        </authorList>
    </citation>
    <scope>NUCLEOTIDE SEQUENCE [LARGE SCALE GENOMIC DNA]</scope>
    <source>
        <strain evidence="14 15">BABAE-6</strain>
    </source>
</reference>
<dbReference type="Proteomes" id="UP001224674">
    <property type="component" value="Chromosome"/>
</dbReference>
<dbReference type="PANTHER" id="PTHR24221:SF654">
    <property type="entry name" value="ATP-BINDING CASSETTE SUB-FAMILY B MEMBER 6"/>
    <property type="match status" value="1"/>
</dbReference>
<accession>A0AAJ6DC80</accession>
<gene>
    <name evidence="14" type="ORF">QDX21_09485</name>
</gene>
<keyword evidence="3" id="KW-1003">Cell membrane</keyword>
<keyword evidence="8 11" id="KW-1133">Transmembrane helix</keyword>
<feature type="domain" description="ABC transporter" evidence="12">
    <location>
        <begin position="332"/>
        <end position="567"/>
    </location>
</feature>
<feature type="transmembrane region" description="Helical" evidence="11">
    <location>
        <begin position="130"/>
        <end position="151"/>
    </location>
</feature>
<dbReference type="InterPro" id="IPR027417">
    <property type="entry name" value="P-loop_NTPase"/>
</dbReference>
<keyword evidence="15" id="KW-1185">Reference proteome</keyword>
<dbReference type="InterPro" id="IPR017871">
    <property type="entry name" value="ABC_transporter-like_CS"/>
</dbReference>
<evidence type="ECO:0000256" key="10">
    <source>
        <dbReference type="ARBA" id="ARBA00023455"/>
    </source>
</evidence>
<dbReference type="SMART" id="SM00382">
    <property type="entry name" value="AAA"/>
    <property type="match status" value="1"/>
</dbReference>
<evidence type="ECO:0000256" key="11">
    <source>
        <dbReference type="SAM" id="Phobius"/>
    </source>
</evidence>
<evidence type="ECO:0000313" key="14">
    <source>
        <dbReference type="EMBL" id="WGH92532.1"/>
    </source>
</evidence>
<keyword evidence="5 11" id="KW-0812">Transmembrane</keyword>
<dbReference type="SUPFAM" id="SSF52540">
    <property type="entry name" value="P-loop containing nucleoside triphosphate hydrolases"/>
    <property type="match status" value="1"/>
</dbReference>
<evidence type="ECO:0000256" key="1">
    <source>
        <dbReference type="ARBA" id="ARBA00004429"/>
    </source>
</evidence>
<dbReference type="FunFam" id="3.40.50.300:FF:000221">
    <property type="entry name" value="Multidrug ABC transporter ATP-binding protein"/>
    <property type="match status" value="1"/>
</dbReference>
<dbReference type="AlphaFoldDB" id="A0AAJ6DC80"/>
<dbReference type="PROSITE" id="PS00211">
    <property type="entry name" value="ABC_TRANSPORTER_1"/>
    <property type="match status" value="1"/>
</dbReference>
<evidence type="ECO:0000256" key="9">
    <source>
        <dbReference type="ARBA" id="ARBA00023136"/>
    </source>
</evidence>
<keyword evidence="9 11" id="KW-0472">Membrane</keyword>
<dbReference type="GO" id="GO:0016887">
    <property type="term" value="F:ATP hydrolysis activity"/>
    <property type="evidence" value="ECO:0007669"/>
    <property type="project" value="InterPro"/>
</dbReference>
<comment type="subcellular location">
    <subcellularLocation>
        <location evidence="1">Cell inner membrane</location>
        <topology evidence="1">Multi-pass membrane protein</topology>
    </subcellularLocation>
</comment>
<dbReference type="GO" id="GO:0140359">
    <property type="term" value="F:ABC-type transporter activity"/>
    <property type="evidence" value="ECO:0007669"/>
    <property type="project" value="InterPro"/>
</dbReference>
<dbReference type="InterPro" id="IPR003439">
    <property type="entry name" value="ABC_transporter-like_ATP-bd"/>
</dbReference>
<dbReference type="InterPro" id="IPR011527">
    <property type="entry name" value="ABC1_TM_dom"/>
</dbReference>
<protein>
    <submittedName>
        <fullName evidence="14">ABC transporter ATP-binding protein</fullName>
    </submittedName>
</protein>
<proteinExistence type="inferred from homology"/>
<evidence type="ECO:0000259" key="13">
    <source>
        <dbReference type="PROSITE" id="PS50929"/>
    </source>
</evidence>
<dbReference type="InterPro" id="IPR039421">
    <property type="entry name" value="Type_1_exporter"/>
</dbReference>
<dbReference type="RefSeq" id="WP_279674581.1">
    <property type="nucleotide sequence ID" value="NZ_CP122566.1"/>
</dbReference>
<organism evidence="14 15">
    <name type="scientific">Auritidibacter ignavus</name>
    <dbReference type="NCBI Taxonomy" id="678932"/>
    <lineage>
        <taxon>Bacteria</taxon>
        <taxon>Bacillati</taxon>
        <taxon>Actinomycetota</taxon>
        <taxon>Actinomycetes</taxon>
        <taxon>Micrococcales</taxon>
        <taxon>Micrococcaceae</taxon>
        <taxon>Auritidibacter</taxon>
    </lineage>
</organism>
<dbReference type="Gene3D" id="1.20.1560.10">
    <property type="entry name" value="ABC transporter type 1, transmembrane domain"/>
    <property type="match status" value="1"/>
</dbReference>
<comment type="similarity">
    <text evidence="10">Belongs to the ABC transporter superfamily. Siderophore-Fe(3+) uptake transporter (SIUT) (TC 3.A.1.21) family.</text>
</comment>
<dbReference type="EMBL" id="CP122566">
    <property type="protein sequence ID" value="WGH92532.1"/>
    <property type="molecule type" value="Genomic_DNA"/>
</dbReference>
<feature type="domain" description="ABC transmembrane type-1" evidence="13">
    <location>
        <begin position="54"/>
        <end position="300"/>
    </location>
</feature>
<dbReference type="PROSITE" id="PS50929">
    <property type="entry name" value="ABC_TM1F"/>
    <property type="match status" value="1"/>
</dbReference>
<evidence type="ECO:0000256" key="4">
    <source>
        <dbReference type="ARBA" id="ARBA00022519"/>
    </source>
</evidence>
<evidence type="ECO:0000259" key="12">
    <source>
        <dbReference type="PROSITE" id="PS50893"/>
    </source>
</evidence>
<feature type="transmembrane region" description="Helical" evidence="11">
    <location>
        <begin position="20"/>
        <end position="41"/>
    </location>
</feature>
<keyword evidence="6" id="KW-0547">Nucleotide-binding</keyword>
<evidence type="ECO:0000313" key="15">
    <source>
        <dbReference type="Proteomes" id="UP001224674"/>
    </source>
</evidence>
<name>A0AAJ6DC80_9MICC</name>
<evidence type="ECO:0000256" key="3">
    <source>
        <dbReference type="ARBA" id="ARBA00022475"/>
    </source>
</evidence>
<dbReference type="SUPFAM" id="SSF90123">
    <property type="entry name" value="ABC transporter transmembrane region"/>
    <property type="match status" value="1"/>
</dbReference>
<dbReference type="GO" id="GO:0034040">
    <property type="term" value="F:ATPase-coupled lipid transmembrane transporter activity"/>
    <property type="evidence" value="ECO:0007669"/>
    <property type="project" value="TreeGrafter"/>
</dbReference>
<evidence type="ECO:0000256" key="2">
    <source>
        <dbReference type="ARBA" id="ARBA00022448"/>
    </source>
</evidence>
<keyword evidence="2" id="KW-0813">Transport</keyword>
<dbReference type="GO" id="GO:0005886">
    <property type="term" value="C:plasma membrane"/>
    <property type="evidence" value="ECO:0007669"/>
    <property type="project" value="UniProtKB-SubCell"/>
</dbReference>
<feature type="transmembrane region" description="Helical" evidence="11">
    <location>
        <begin position="252"/>
        <end position="278"/>
    </location>
</feature>
<evidence type="ECO:0000256" key="6">
    <source>
        <dbReference type="ARBA" id="ARBA00022741"/>
    </source>
</evidence>